<organism evidence="3 4">
    <name type="scientific">Amycolatopsis magusensis</name>
    <dbReference type="NCBI Taxonomy" id="882444"/>
    <lineage>
        <taxon>Bacteria</taxon>
        <taxon>Bacillati</taxon>
        <taxon>Actinomycetota</taxon>
        <taxon>Actinomycetes</taxon>
        <taxon>Pseudonocardiales</taxon>
        <taxon>Pseudonocardiaceae</taxon>
        <taxon>Amycolatopsis</taxon>
    </lineage>
</organism>
<dbReference type="EMBL" id="JAGGMS010000001">
    <property type="protein sequence ID" value="MBP2182417.1"/>
    <property type="molecule type" value="Genomic_DNA"/>
</dbReference>
<evidence type="ECO:0000256" key="2">
    <source>
        <dbReference type="SAM" id="Phobius"/>
    </source>
</evidence>
<dbReference type="Pfam" id="PF11361">
    <property type="entry name" value="DUF3159"/>
    <property type="match status" value="1"/>
</dbReference>
<feature type="transmembrane region" description="Helical" evidence="2">
    <location>
        <begin position="55"/>
        <end position="75"/>
    </location>
</feature>
<accession>A0ABS4PSL0</accession>
<feature type="compositionally biased region" description="Acidic residues" evidence="1">
    <location>
        <begin position="223"/>
        <end position="235"/>
    </location>
</feature>
<feature type="region of interest" description="Disordered" evidence="1">
    <location>
        <begin position="1"/>
        <end position="22"/>
    </location>
</feature>
<gene>
    <name evidence="3" type="ORF">JOM49_003943</name>
</gene>
<sequence length="251" mass="28089">MSENPRTDRKDADGETGQQERKMPTVWEDMGGAIGLFYSSFPVMVFVLVNSFAGLMPGIWSAVGVGVFFVVFRAVRKEPLKPAISGFIGIAISGFIAYRTGSAKGFFLVGIWFSLVCFAIVAITIVFRYPLVGVLWSVMNRVPMKWKKDKSSVYGYDLATAALAAVFGARFIVQRWLYEEDYTGWLAFAKIAMGYPLWGLALIVVVWAIRRADKRIKEREAEEGPEPAEETDEEAEARLRQKYAQTPDQPS</sequence>
<dbReference type="Proteomes" id="UP000741013">
    <property type="component" value="Unassembled WGS sequence"/>
</dbReference>
<keyword evidence="2" id="KW-0812">Transmembrane</keyword>
<keyword evidence="4" id="KW-1185">Reference proteome</keyword>
<dbReference type="PIRSF" id="PIRSF010219">
    <property type="entry name" value="UCP010219"/>
    <property type="match status" value="1"/>
</dbReference>
<protein>
    <submittedName>
        <fullName evidence="3">Membrane protein YhdT</fullName>
    </submittedName>
</protein>
<keyword evidence="2" id="KW-1133">Transmembrane helix</keyword>
<feature type="transmembrane region" description="Helical" evidence="2">
    <location>
        <begin position="82"/>
        <end position="100"/>
    </location>
</feature>
<proteinExistence type="predicted"/>
<evidence type="ECO:0000313" key="3">
    <source>
        <dbReference type="EMBL" id="MBP2182417.1"/>
    </source>
</evidence>
<feature type="transmembrane region" description="Helical" evidence="2">
    <location>
        <begin position="153"/>
        <end position="173"/>
    </location>
</feature>
<dbReference type="SUPFAM" id="SSF103473">
    <property type="entry name" value="MFS general substrate transporter"/>
    <property type="match status" value="1"/>
</dbReference>
<feature type="transmembrane region" description="Helical" evidence="2">
    <location>
        <begin position="30"/>
        <end position="49"/>
    </location>
</feature>
<feature type="transmembrane region" description="Helical" evidence="2">
    <location>
        <begin position="106"/>
        <end position="132"/>
    </location>
</feature>
<feature type="region of interest" description="Disordered" evidence="1">
    <location>
        <begin position="218"/>
        <end position="251"/>
    </location>
</feature>
<evidence type="ECO:0000313" key="4">
    <source>
        <dbReference type="Proteomes" id="UP000741013"/>
    </source>
</evidence>
<dbReference type="InterPro" id="IPR016566">
    <property type="entry name" value="UCP010219"/>
</dbReference>
<evidence type="ECO:0000256" key="1">
    <source>
        <dbReference type="SAM" id="MobiDB-lite"/>
    </source>
</evidence>
<comment type="caution">
    <text evidence="3">The sequence shown here is derived from an EMBL/GenBank/DDBJ whole genome shotgun (WGS) entry which is preliminary data.</text>
</comment>
<reference evidence="3 4" key="1">
    <citation type="submission" date="2021-03" db="EMBL/GenBank/DDBJ databases">
        <title>Sequencing the genomes of 1000 actinobacteria strains.</title>
        <authorList>
            <person name="Klenk H.-P."/>
        </authorList>
    </citation>
    <scope>NUCLEOTIDE SEQUENCE [LARGE SCALE GENOMIC DNA]</scope>
    <source>
        <strain evidence="3 4">DSM 45510</strain>
    </source>
</reference>
<feature type="transmembrane region" description="Helical" evidence="2">
    <location>
        <begin position="185"/>
        <end position="209"/>
    </location>
</feature>
<name>A0ABS4PSL0_9PSEU</name>
<keyword evidence="2" id="KW-0472">Membrane</keyword>
<dbReference type="InterPro" id="IPR036259">
    <property type="entry name" value="MFS_trans_sf"/>
</dbReference>